<feature type="domain" description="AB hydrolase-1" evidence="1">
    <location>
        <begin position="22"/>
        <end position="237"/>
    </location>
</feature>
<dbReference type="AlphaFoldDB" id="A0A4P1KDJ6"/>
<gene>
    <name evidence="2" type="primary">bioH_2</name>
    <name evidence="2" type="ORF">NCTC9239_02774</name>
</gene>
<sequence length="247" mass="26925">MRLITSPVASVAWRVYEGAMTLLLIPGFMADATLWDAMTDDLAPFGPLVATDLSRGEDIERMAAAVLSDAPERFVAVGFSMGSYVARELARIAPERVEALILIATSARGDTEELIRQRRSSLKAPPRAFKGLSRPAIVSSLHPDLADDETMIAQVRDMGLRLGGEVFHRQSAMARAGDLDRLGEIVQPTLIVAAGADRLRMREEAEELHRGISGSTLKTVEHSGHMIPLEQPKALARVMTSWLKTLS</sequence>
<reference evidence="2 3" key="1">
    <citation type="submission" date="2019-04" db="EMBL/GenBank/DDBJ databases">
        <authorList>
            <consortium name="Pathogen Informatics"/>
        </authorList>
    </citation>
    <scope>NUCLEOTIDE SEQUENCE [LARGE SCALE GENOMIC DNA]</scope>
    <source>
        <strain evidence="2 3">NCTC9239</strain>
    </source>
</reference>
<dbReference type="SUPFAM" id="SSF53474">
    <property type="entry name" value="alpha/beta-Hydrolases"/>
    <property type="match status" value="1"/>
</dbReference>
<evidence type="ECO:0000259" key="1">
    <source>
        <dbReference type="Pfam" id="PF12697"/>
    </source>
</evidence>
<organism evidence="2 3">
    <name type="scientific">Brevundimonas vancanneytii</name>
    <dbReference type="NCBI Taxonomy" id="1325724"/>
    <lineage>
        <taxon>Bacteria</taxon>
        <taxon>Pseudomonadati</taxon>
        <taxon>Pseudomonadota</taxon>
        <taxon>Alphaproteobacteria</taxon>
        <taxon>Caulobacterales</taxon>
        <taxon>Caulobacteraceae</taxon>
        <taxon>Brevundimonas</taxon>
    </lineage>
</organism>
<evidence type="ECO:0000313" key="2">
    <source>
        <dbReference type="EMBL" id="VTO18442.1"/>
    </source>
</evidence>
<accession>A0A4P1KDJ6</accession>
<dbReference type="PANTHER" id="PTHR43798">
    <property type="entry name" value="MONOACYLGLYCEROL LIPASE"/>
    <property type="match status" value="1"/>
</dbReference>
<dbReference type="Proteomes" id="UP000309952">
    <property type="component" value="Chromosome"/>
</dbReference>
<protein>
    <submittedName>
        <fullName evidence="2">Pimelyl-[acyl-carrier protein] methyl ester esterase</fullName>
        <ecNumber evidence="2">3.1.1.85</ecNumber>
    </submittedName>
</protein>
<dbReference type="GO" id="GO:0090499">
    <property type="term" value="F:pimelyl-[acyl-carrier protein] methyl ester esterase activity"/>
    <property type="evidence" value="ECO:0007669"/>
    <property type="project" value="UniProtKB-EC"/>
</dbReference>
<dbReference type="PANTHER" id="PTHR43798:SF29">
    <property type="entry name" value="AB HYDROLASE-1 DOMAIN-CONTAINING PROTEIN"/>
    <property type="match status" value="1"/>
</dbReference>
<dbReference type="InterPro" id="IPR029058">
    <property type="entry name" value="AB_hydrolase_fold"/>
</dbReference>
<dbReference type="EC" id="3.1.1.85" evidence="2"/>
<dbReference type="InterPro" id="IPR000073">
    <property type="entry name" value="AB_hydrolase_1"/>
</dbReference>
<dbReference type="Pfam" id="PF12697">
    <property type="entry name" value="Abhydrolase_6"/>
    <property type="match status" value="1"/>
</dbReference>
<dbReference type="InterPro" id="IPR050266">
    <property type="entry name" value="AB_hydrolase_sf"/>
</dbReference>
<keyword evidence="3" id="KW-1185">Reference proteome</keyword>
<proteinExistence type="predicted"/>
<dbReference type="EMBL" id="LR588407">
    <property type="protein sequence ID" value="VTO18442.1"/>
    <property type="molecule type" value="Genomic_DNA"/>
</dbReference>
<keyword evidence="2" id="KW-0378">Hydrolase</keyword>
<dbReference type="Gene3D" id="3.40.50.1820">
    <property type="entry name" value="alpha/beta hydrolase"/>
    <property type="match status" value="1"/>
</dbReference>
<evidence type="ECO:0000313" key="3">
    <source>
        <dbReference type="Proteomes" id="UP000309952"/>
    </source>
</evidence>
<name>A0A4P1KDJ6_9CAUL</name>
<dbReference type="KEGG" id="bvy:NCTC9239_02774"/>